<dbReference type="AlphaFoldDB" id="A0A0V8I5I5"/>
<gene>
    <name evidence="1" type="ORF">AS031_18485</name>
</gene>
<accession>A0A0V8I5I5</accession>
<sequence>MSQPYATPKLDGQRVALRGRVLPDQHARASTQAAHHGLSLSEYLGALIDRDSGLPNKIDQPQEALIPRAS</sequence>
<name>A0A0V8I5I5_9MICC</name>
<keyword evidence="2" id="KW-1185">Reference proteome</keyword>
<reference evidence="1 2" key="1">
    <citation type="journal article" date="2014" name="Arch. Microbiol.">
        <title>Arthrobacter enclensis sp. nov., isolated from sediment sample.</title>
        <authorList>
            <person name="Dastager S.G."/>
            <person name="Liu Q."/>
            <person name="Tang S.K."/>
            <person name="Krishnamurthi S."/>
            <person name="Lee J.C."/>
            <person name="Li W.J."/>
        </authorList>
    </citation>
    <scope>NUCLEOTIDE SEQUENCE [LARGE SCALE GENOMIC DNA]</scope>
    <source>
        <strain evidence="1 2">NIO-1008</strain>
    </source>
</reference>
<dbReference type="EMBL" id="LNQM01000011">
    <property type="protein sequence ID" value="KSU70040.1"/>
    <property type="molecule type" value="Genomic_DNA"/>
</dbReference>
<dbReference type="OrthoDB" id="4950331at2"/>
<dbReference type="Proteomes" id="UP000053199">
    <property type="component" value="Unassembled WGS sequence"/>
</dbReference>
<dbReference type="STRING" id="993070.AS031_18485"/>
<evidence type="ECO:0008006" key="3">
    <source>
        <dbReference type="Google" id="ProtNLM"/>
    </source>
</evidence>
<protein>
    <recommendedName>
        <fullName evidence="3">Toxin-antitoxin system</fullName>
    </recommendedName>
</protein>
<organism evidence="1 2">
    <name type="scientific">Pseudarthrobacter enclensis</name>
    <dbReference type="NCBI Taxonomy" id="993070"/>
    <lineage>
        <taxon>Bacteria</taxon>
        <taxon>Bacillati</taxon>
        <taxon>Actinomycetota</taxon>
        <taxon>Actinomycetes</taxon>
        <taxon>Micrococcales</taxon>
        <taxon>Micrococcaceae</taxon>
        <taxon>Pseudarthrobacter</taxon>
    </lineage>
</organism>
<proteinExistence type="predicted"/>
<evidence type="ECO:0000313" key="2">
    <source>
        <dbReference type="Proteomes" id="UP000053199"/>
    </source>
</evidence>
<comment type="caution">
    <text evidence="1">The sequence shown here is derived from an EMBL/GenBank/DDBJ whole genome shotgun (WGS) entry which is preliminary data.</text>
</comment>
<evidence type="ECO:0000313" key="1">
    <source>
        <dbReference type="EMBL" id="KSU70040.1"/>
    </source>
</evidence>